<feature type="compositionally biased region" description="Basic residues" evidence="1">
    <location>
        <begin position="107"/>
        <end position="118"/>
    </location>
</feature>
<dbReference type="AlphaFoldDB" id="A0A5Q0CG63"/>
<sequence length="176" mass="19392">MARSPWKFLVGLTKRRGKDEAAPAEETPATSSPIEAREETATTDPQDAPAAAKTPVRDATGELDAAKTIKSDSDDTVERPKPRSDDVVPSPASAPEAGISEPQISARSRKTVVPRRQAKPAEPPAARTEVQPNSRAHISTEIRELDDEIKHLRRQLAERLQSQNTQLKKMLERFEQ</sequence>
<name>A0A5Q0CG63_9HYPH</name>
<evidence type="ECO:0000256" key="1">
    <source>
        <dbReference type="SAM" id="MobiDB-lite"/>
    </source>
</evidence>
<evidence type="ECO:0000313" key="2">
    <source>
        <dbReference type="EMBL" id="QFY62997.1"/>
    </source>
</evidence>
<dbReference type="OrthoDB" id="8277693at2"/>
<feature type="compositionally biased region" description="Low complexity" evidence="1">
    <location>
        <begin position="42"/>
        <end position="54"/>
    </location>
</feature>
<evidence type="ECO:0000313" key="3">
    <source>
        <dbReference type="Proteomes" id="UP000326881"/>
    </source>
</evidence>
<dbReference type="KEGG" id="rgr:FZ934_21975"/>
<dbReference type="Proteomes" id="UP000326881">
    <property type="component" value="Plasmid unnamed"/>
</dbReference>
<keyword evidence="3" id="KW-1185">Reference proteome</keyword>
<organism evidence="2 3">
    <name type="scientific">Rhizobium grahamii</name>
    <dbReference type="NCBI Taxonomy" id="1120045"/>
    <lineage>
        <taxon>Bacteria</taxon>
        <taxon>Pseudomonadati</taxon>
        <taxon>Pseudomonadota</taxon>
        <taxon>Alphaproteobacteria</taxon>
        <taxon>Hyphomicrobiales</taxon>
        <taxon>Rhizobiaceae</taxon>
        <taxon>Rhizobium/Agrobacterium group</taxon>
        <taxon>Rhizobium</taxon>
    </lineage>
</organism>
<feature type="compositionally biased region" description="Basic and acidic residues" evidence="1">
    <location>
        <begin position="55"/>
        <end position="86"/>
    </location>
</feature>
<dbReference type="EMBL" id="CP043499">
    <property type="protein sequence ID" value="QFY62997.1"/>
    <property type="molecule type" value="Genomic_DNA"/>
</dbReference>
<feature type="compositionally biased region" description="Low complexity" evidence="1">
    <location>
        <begin position="24"/>
        <end position="33"/>
    </location>
</feature>
<accession>A0A5Q0CG63</accession>
<proteinExistence type="predicted"/>
<dbReference type="RefSeq" id="WP_153272974.1">
    <property type="nucleotide sequence ID" value="NZ_CP043499.1"/>
</dbReference>
<reference evidence="2 3" key="1">
    <citation type="submission" date="2019-08" db="EMBL/GenBank/DDBJ databases">
        <title>Prosopis cineraria nodule microbiome.</title>
        <authorList>
            <person name="Ali R."/>
            <person name="Chaluvadi S.R."/>
            <person name="Wang X."/>
        </authorList>
    </citation>
    <scope>NUCLEOTIDE SEQUENCE [LARGE SCALE GENOMIC DNA]</scope>
    <source>
        <strain evidence="2 3">BG7</strain>
        <plasmid evidence="2 3">unnamed</plasmid>
    </source>
</reference>
<keyword evidence="2" id="KW-0614">Plasmid</keyword>
<geneLocation type="plasmid" evidence="2 3">
    <name>unnamed</name>
</geneLocation>
<gene>
    <name evidence="2" type="ORF">FZ934_21975</name>
</gene>
<protein>
    <submittedName>
        <fullName evidence="2">Uncharacterized protein</fullName>
    </submittedName>
</protein>
<feature type="region of interest" description="Disordered" evidence="1">
    <location>
        <begin position="1"/>
        <end position="137"/>
    </location>
</feature>